<proteinExistence type="predicted"/>
<name>A0A934JTF3_9GAMM</name>
<dbReference type="RefSeq" id="WP_199468350.1">
    <property type="nucleotide sequence ID" value="NZ_JAEMNX010000010.1"/>
</dbReference>
<evidence type="ECO:0000313" key="2">
    <source>
        <dbReference type="Proteomes" id="UP000628710"/>
    </source>
</evidence>
<reference evidence="1" key="1">
    <citation type="submission" date="2020-12" db="EMBL/GenBank/DDBJ databases">
        <title>Marinomonas arctica sp. nov., a psychrotolerant bacterium isolated from the Arctic.</title>
        <authorList>
            <person name="Zhang Y."/>
        </authorList>
    </citation>
    <scope>NUCLEOTIDE SEQUENCE</scope>
    <source>
        <strain evidence="1">C1424</strain>
    </source>
</reference>
<dbReference type="EMBL" id="JAEMNX010000010">
    <property type="protein sequence ID" value="MBJ7537996.1"/>
    <property type="molecule type" value="Genomic_DNA"/>
</dbReference>
<keyword evidence="2" id="KW-1185">Reference proteome</keyword>
<comment type="caution">
    <text evidence="1">The sequence shown here is derived from an EMBL/GenBank/DDBJ whole genome shotgun (WGS) entry which is preliminary data.</text>
</comment>
<dbReference type="Proteomes" id="UP000628710">
    <property type="component" value="Unassembled WGS sequence"/>
</dbReference>
<accession>A0A934JTF3</accession>
<protein>
    <submittedName>
        <fullName evidence="1">DUF5329 family protein</fullName>
    </submittedName>
</protein>
<gene>
    <name evidence="1" type="ORF">I8J31_09960</name>
</gene>
<dbReference type="AlphaFoldDB" id="A0A934JTF3"/>
<organism evidence="1 2">
    <name type="scientific">Marinomonas transparens</name>
    <dbReference type="NCBI Taxonomy" id="2795388"/>
    <lineage>
        <taxon>Bacteria</taxon>
        <taxon>Pseudomonadati</taxon>
        <taxon>Pseudomonadota</taxon>
        <taxon>Gammaproteobacteria</taxon>
        <taxon>Oceanospirillales</taxon>
        <taxon>Oceanospirillaceae</taxon>
        <taxon>Marinomonas</taxon>
    </lineage>
</organism>
<dbReference type="Pfam" id="PF17263">
    <property type="entry name" value="DUF5329"/>
    <property type="match status" value="1"/>
</dbReference>
<dbReference type="InterPro" id="IPR035242">
    <property type="entry name" value="DUF5329"/>
</dbReference>
<evidence type="ECO:0000313" key="1">
    <source>
        <dbReference type="EMBL" id="MBJ7537996.1"/>
    </source>
</evidence>
<sequence>MFLPVFAATEDEINHLLNFVASTDCQYERNGIMHDNQEAVEHIKKKYAYFSDDIQSTEDFIKYSATKSSWSGKDYKIHCANKVPMQSREWLLIELQTYRASQQ</sequence>